<keyword evidence="4" id="KW-1185">Reference proteome</keyword>
<dbReference type="Pfam" id="PF09133">
    <property type="entry name" value="SANTA"/>
    <property type="match status" value="1"/>
</dbReference>
<gene>
    <name evidence="3" type="ORF">Fot_26839</name>
</gene>
<reference evidence="4" key="1">
    <citation type="submission" date="2024-07" db="EMBL/GenBank/DDBJ databases">
        <title>Two chromosome-level genome assemblies of Korean endemic species Abeliophyllum distichum and Forsythia ovata (Oleaceae).</title>
        <authorList>
            <person name="Jang H."/>
        </authorList>
    </citation>
    <scope>NUCLEOTIDE SEQUENCE [LARGE SCALE GENOMIC DNA]</scope>
</reference>
<evidence type="ECO:0000313" key="3">
    <source>
        <dbReference type="EMBL" id="KAL2522916.1"/>
    </source>
</evidence>
<evidence type="ECO:0000259" key="2">
    <source>
        <dbReference type="Pfam" id="PF09133"/>
    </source>
</evidence>
<evidence type="ECO:0000313" key="4">
    <source>
        <dbReference type="Proteomes" id="UP001604277"/>
    </source>
</evidence>
<sequence length="265" mass="29624">MVATPTSVLLRRNYSRKTPSSSTSTAVCSFFLKEIFLHDWWLLKVDKDPHEKRLGIGGFTSRESQGTRVFHSAPISIRLNAVTLKTEDGITITVHGHLNRTRTIENGFPLEVCNHFVFGFPYYWEEFAGLSFDEEPTSFDFSKEISGSNGNKTSSPDSSKSSLPVALDYLPVTVIRDLFMIAPGECGGSILRKNILDDILQTYGGNATDEAPLNCKNMKAEQKRRSNSDVIDAEPRTKKNKRNTVVDCGLRGIGPLTRSRTRMKQ</sequence>
<dbReference type="AlphaFoldDB" id="A0ABD1UCZ8"/>
<proteinExistence type="predicted"/>
<protein>
    <submittedName>
        <fullName evidence="3">SANTA domain-containing protein</fullName>
    </submittedName>
</protein>
<dbReference type="InterPro" id="IPR015216">
    <property type="entry name" value="SANTA"/>
</dbReference>
<dbReference type="PANTHER" id="PTHR35311">
    <property type="entry name" value="KINETOCHORE-ASSOCIATED PROTEIN KNL-2 HOMOLOG"/>
    <property type="match status" value="1"/>
</dbReference>
<dbReference type="PANTHER" id="PTHR35311:SF1">
    <property type="entry name" value="PROTEIN EMBRYO DEFECTIVE 1674"/>
    <property type="match status" value="1"/>
</dbReference>
<accession>A0ABD1UCZ8</accession>
<evidence type="ECO:0000256" key="1">
    <source>
        <dbReference type="SAM" id="MobiDB-lite"/>
    </source>
</evidence>
<feature type="domain" description="SANTA" evidence="2">
    <location>
        <begin position="35"/>
        <end position="126"/>
    </location>
</feature>
<dbReference type="Proteomes" id="UP001604277">
    <property type="component" value="Unassembled WGS sequence"/>
</dbReference>
<organism evidence="3 4">
    <name type="scientific">Forsythia ovata</name>
    <dbReference type="NCBI Taxonomy" id="205694"/>
    <lineage>
        <taxon>Eukaryota</taxon>
        <taxon>Viridiplantae</taxon>
        <taxon>Streptophyta</taxon>
        <taxon>Embryophyta</taxon>
        <taxon>Tracheophyta</taxon>
        <taxon>Spermatophyta</taxon>
        <taxon>Magnoliopsida</taxon>
        <taxon>eudicotyledons</taxon>
        <taxon>Gunneridae</taxon>
        <taxon>Pentapetalae</taxon>
        <taxon>asterids</taxon>
        <taxon>lamiids</taxon>
        <taxon>Lamiales</taxon>
        <taxon>Oleaceae</taxon>
        <taxon>Forsythieae</taxon>
        <taxon>Forsythia</taxon>
    </lineage>
</organism>
<comment type="caution">
    <text evidence="3">The sequence shown here is derived from an EMBL/GenBank/DDBJ whole genome shotgun (WGS) entry which is preliminary data.</text>
</comment>
<dbReference type="EMBL" id="JBFOLJ010000007">
    <property type="protein sequence ID" value="KAL2522916.1"/>
    <property type="molecule type" value="Genomic_DNA"/>
</dbReference>
<dbReference type="InterPro" id="IPR053090">
    <property type="entry name" value="Centromere_KNL-2_homolog"/>
</dbReference>
<name>A0ABD1UCZ8_9LAMI</name>
<feature type="compositionally biased region" description="Basic and acidic residues" evidence="1">
    <location>
        <begin position="220"/>
        <end position="237"/>
    </location>
</feature>
<feature type="region of interest" description="Disordered" evidence="1">
    <location>
        <begin position="220"/>
        <end position="242"/>
    </location>
</feature>